<reference evidence="7" key="1">
    <citation type="submission" date="2014-09" db="EMBL/GenBank/DDBJ databases">
        <title>Vibrio variabilis JCM 19239. (C206) whole genome shotgun sequence.</title>
        <authorList>
            <person name="Sawabe T."/>
            <person name="Meirelles P."/>
            <person name="Nakanishi M."/>
            <person name="Sayaka M."/>
            <person name="Hattori M."/>
            <person name="Ohkuma M."/>
        </authorList>
    </citation>
    <scope>NUCLEOTIDE SEQUENCE [LARGE SCALE GENOMIC DNA]</scope>
    <source>
        <strain evidence="7">JCM 19239</strain>
    </source>
</reference>
<reference evidence="7" key="2">
    <citation type="submission" date="2014-09" db="EMBL/GenBank/DDBJ databases">
        <authorList>
            <consortium name="NBRP consortium"/>
            <person name="Sawabe T."/>
            <person name="Meirelles P."/>
            <person name="Nakanishi M."/>
            <person name="Sayaka M."/>
            <person name="Hattori M."/>
            <person name="Ohkuma M."/>
        </authorList>
    </citation>
    <scope>NUCLEOTIDE SEQUENCE [LARGE SCALE GENOMIC DNA]</scope>
    <source>
        <strain evidence="7">JCM 19239</strain>
    </source>
</reference>
<evidence type="ECO:0000256" key="3">
    <source>
        <dbReference type="ARBA" id="ARBA00023125"/>
    </source>
</evidence>
<dbReference type="InterPro" id="IPR000847">
    <property type="entry name" value="LysR_HTH_N"/>
</dbReference>
<gene>
    <name evidence="6" type="ORF">JCM19239_6700</name>
</gene>
<evidence type="ECO:0000256" key="4">
    <source>
        <dbReference type="ARBA" id="ARBA00023163"/>
    </source>
</evidence>
<keyword evidence="7" id="KW-1185">Reference proteome</keyword>
<dbReference type="SUPFAM" id="SSF46785">
    <property type="entry name" value="Winged helix' DNA-binding domain"/>
    <property type="match status" value="1"/>
</dbReference>
<dbReference type="SUPFAM" id="SSF53850">
    <property type="entry name" value="Periplasmic binding protein-like II"/>
    <property type="match status" value="1"/>
</dbReference>
<accession>A0ABQ0JLA8</accession>
<dbReference type="Pfam" id="PF03466">
    <property type="entry name" value="LysR_substrate"/>
    <property type="match status" value="1"/>
</dbReference>
<proteinExistence type="inferred from homology"/>
<evidence type="ECO:0000313" key="6">
    <source>
        <dbReference type="EMBL" id="GAL29534.1"/>
    </source>
</evidence>
<dbReference type="EMBL" id="BBMS01000067">
    <property type="protein sequence ID" value="GAL29534.1"/>
    <property type="molecule type" value="Genomic_DNA"/>
</dbReference>
<protein>
    <submittedName>
        <fullName evidence="6">Transcriptional regulator LysR family</fullName>
    </submittedName>
</protein>
<dbReference type="Gene3D" id="1.10.10.10">
    <property type="entry name" value="Winged helix-like DNA-binding domain superfamily/Winged helix DNA-binding domain"/>
    <property type="match status" value="1"/>
</dbReference>
<keyword evidence="4" id="KW-0804">Transcription</keyword>
<dbReference type="InterPro" id="IPR036390">
    <property type="entry name" value="WH_DNA-bd_sf"/>
</dbReference>
<feature type="domain" description="HTH lysR-type" evidence="5">
    <location>
        <begin position="1"/>
        <end position="59"/>
    </location>
</feature>
<evidence type="ECO:0000256" key="1">
    <source>
        <dbReference type="ARBA" id="ARBA00009437"/>
    </source>
</evidence>
<evidence type="ECO:0000256" key="2">
    <source>
        <dbReference type="ARBA" id="ARBA00023015"/>
    </source>
</evidence>
<dbReference type="InterPro" id="IPR005119">
    <property type="entry name" value="LysR_subst-bd"/>
</dbReference>
<comment type="similarity">
    <text evidence="1">Belongs to the LysR transcriptional regulatory family.</text>
</comment>
<name>A0ABQ0JLA8_9VIBR</name>
<dbReference type="Proteomes" id="UP000029223">
    <property type="component" value="Unassembled WGS sequence"/>
</dbReference>
<comment type="caution">
    <text evidence="6">The sequence shown here is derived from an EMBL/GenBank/DDBJ whole genome shotgun (WGS) entry which is preliminary data.</text>
</comment>
<dbReference type="InterPro" id="IPR036388">
    <property type="entry name" value="WH-like_DNA-bd_sf"/>
</dbReference>
<dbReference type="PANTHER" id="PTHR30537:SF5">
    <property type="entry name" value="HTH-TYPE TRANSCRIPTIONAL ACTIVATOR TTDR-RELATED"/>
    <property type="match status" value="1"/>
</dbReference>
<keyword evidence="3" id="KW-0238">DNA-binding</keyword>
<keyword evidence="2" id="KW-0805">Transcription regulation</keyword>
<dbReference type="Gene3D" id="3.40.190.290">
    <property type="match status" value="1"/>
</dbReference>
<dbReference type="Pfam" id="PF00126">
    <property type="entry name" value="HTH_1"/>
    <property type="match status" value="1"/>
</dbReference>
<sequence>MKELSALPLFAKVVELKSFAEAARQLNVPTTTVSRKIQQLEHDLGGKLLNRSTRSLSLTELGTQVLPKAQLIADTVTELYSDAEDMANQPIGTLTISAPKALSQDLLAPMLAEFRALYPTIRINLASSNRFQDLTKQSIDFAFRLGPLHDSNLVALTLSPVKYVLAASKSFYAKYGKPSHPLDLYQLPCIRNHVEGYFLPWRFTFNGEEVEFNNQSEIIVDDFNVTKELALHDAGICYLPYSLLRDSIQNGEVVTVLDEWIPQDRTMLLVYPDKRHLPLKSQLFLKFIREKREEFKKKLSRPLN</sequence>
<dbReference type="CDD" id="cd08422">
    <property type="entry name" value="PBP2_CrgA_like"/>
    <property type="match status" value="1"/>
</dbReference>
<organism evidence="6 7">
    <name type="scientific">Vibrio variabilis</name>
    <dbReference type="NCBI Taxonomy" id="990271"/>
    <lineage>
        <taxon>Bacteria</taxon>
        <taxon>Pseudomonadati</taxon>
        <taxon>Pseudomonadota</taxon>
        <taxon>Gammaproteobacteria</taxon>
        <taxon>Vibrionales</taxon>
        <taxon>Vibrionaceae</taxon>
        <taxon>Vibrio</taxon>
    </lineage>
</organism>
<dbReference type="InterPro" id="IPR058163">
    <property type="entry name" value="LysR-type_TF_proteobact-type"/>
</dbReference>
<dbReference type="PANTHER" id="PTHR30537">
    <property type="entry name" value="HTH-TYPE TRANSCRIPTIONAL REGULATOR"/>
    <property type="match status" value="1"/>
</dbReference>
<dbReference type="PROSITE" id="PS50931">
    <property type="entry name" value="HTH_LYSR"/>
    <property type="match status" value="1"/>
</dbReference>
<evidence type="ECO:0000259" key="5">
    <source>
        <dbReference type="PROSITE" id="PS50931"/>
    </source>
</evidence>
<evidence type="ECO:0000313" key="7">
    <source>
        <dbReference type="Proteomes" id="UP000029223"/>
    </source>
</evidence>